<protein>
    <submittedName>
        <fullName evidence="1">Uncharacterized protein</fullName>
    </submittedName>
</protein>
<evidence type="ECO:0000313" key="1">
    <source>
        <dbReference type="EMBL" id="KAJ6246288.1"/>
    </source>
</evidence>
<accession>A0ABQ8YNV5</accession>
<comment type="caution">
    <text evidence="1">The sequence shown here is derived from an EMBL/GenBank/DDBJ whole genome shotgun (WGS) entry which is preliminary data.</text>
</comment>
<sequence length="126" mass="14729">MNDTKIRIIQFLKTIKNRINENICTFIQLNNLIPDPLHPFDDKHLKLIKQIAIDNSLLQEYSILEKTFNEVANNYKISNMSSNMKPLEFDQLNPIPNLRTEKEILDNFIPENIISPNSVVHERGEL</sequence>
<name>A0ABQ8YNV5_9EUKA</name>
<evidence type="ECO:0000313" key="2">
    <source>
        <dbReference type="Proteomes" id="UP001150062"/>
    </source>
</evidence>
<organism evidence="1 2">
    <name type="scientific">Anaeramoeba flamelloides</name>
    <dbReference type="NCBI Taxonomy" id="1746091"/>
    <lineage>
        <taxon>Eukaryota</taxon>
        <taxon>Metamonada</taxon>
        <taxon>Anaeramoebidae</taxon>
        <taxon>Anaeramoeba</taxon>
    </lineage>
</organism>
<keyword evidence="2" id="KW-1185">Reference proteome</keyword>
<reference evidence="1" key="1">
    <citation type="submission" date="2022-08" db="EMBL/GenBank/DDBJ databases">
        <title>Novel sulfate-reducing endosymbionts in the free-living metamonad Anaeramoeba.</title>
        <authorList>
            <person name="Jerlstrom-Hultqvist J."/>
            <person name="Cepicka I."/>
            <person name="Gallot-Lavallee L."/>
            <person name="Salas-Leiva D."/>
            <person name="Curtis B.A."/>
            <person name="Zahonova K."/>
            <person name="Pipaliya S."/>
            <person name="Dacks J."/>
            <person name="Roger A.J."/>
        </authorList>
    </citation>
    <scope>NUCLEOTIDE SEQUENCE</scope>
    <source>
        <strain evidence="1">Schooner1</strain>
    </source>
</reference>
<dbReference type="EMBL" id="JAOAOG010000136">
    <property type="protein sequence ID" value="KAJ6246288.1"/>
    <property type="molecule type" value="Genomic_DNA"/>
</dbReference>
<dbReference type="Proteomes" id="UP001150062">
    <property type="component" value="Unassembled WGS sequence"/>
</dbReference>
<gene>
    <name evidence="1" type="ORF">M0813_19427</name>
</gene>
<proteinExistence type="predicted"/>